<feature type="compositionally biased region" description="Polar residues" evidence="10">
    <location>
        <begin position="1"/>
        <end position="12"/>
    </location>
</feature>
<dbReference type="InterPro" id="IPR002067">
    <property type="entry name" value="MCP"/>
</dbReference>
<dbReference type="PROSITE" id="PS50920">
    <property type="entry name" value="SOLCAR"/>
    <property type="match status" value="3"/>
</dbReference>
<evidence type="ECO:0000256" key="6">
    <source>
        <dbReference type="ARBA" id="ARBA00023128"/>
    </source>
</evidence>
<evidence type="ECO:0000256" key="2">
    <source>
        <dbReference type="ARBA" id="ARBA00022448"/>
    </source>
</evidence>
<dbReference type="Proteomes" id="UP000070544">
    <property type="component" value="Unassembled WGS sequence"/>
</dbReference>
<dbReference type="AlphaFoldDB" id="A0A138ZZW1"/>
<reference evidence="11 12" key="1">
    <citation type="journal article" date="2015" name="Genome Biol. Evol.">
        <title>Phylogenomic analyses indicate that early fungi evolved digesting cell walls of algal ancestors of land plants.</title>
        <authorList>
            <person name="Chang Y."/>
            <person name="Wang S."/>
            <person name="Sekimoto S."/>
            <person name="Aerts A.L."/>
            <person name="Choi C."/>
            <person name="Clum A."/>
            <person name="LaButti K.M."/>
            <person name="Lindquist E.A."/>
            <person name="Yee Ngan C."/>
            <person name="Ohm R.A."/>
            <person name="Salamov A.A."/>
            <person name="Grigoriev I.V."/>
            <person name="Spatafora J.W."/>
            <person name="Berbee M.L."/>
        </authorList>
    </citation>
    <scope>NUCLEOTIDE SEQUENCE [LARGE SCALE GENOMIC DNA]</scope>
    <source>
        <strain evidence="11 12">JEL478</strain>
    </source>
</reference>
<evidence type="ECO:0000256" key="10">
    <source>
        <dbReference type="SAM" id="MobiDB-lite"/>
    </source>
</evidence>
<feature type="repeat" description="Solcar" evidence="8">
    <location>
        <begin position="39"/>
        <end position="139"/>
    </location>
</feature>
<keyword evidence="6" id="KW-0496">Mitochondrion</keyword>
<dbReference type="GO" id="GO:0055085">
    <property type="term" value="P:transmembrane transport"/>
    <property type="evidence" value="ECO:0007669"/>
    <property type="project" value="InterPro"/>
</dbReference>
<dbReference type="GO" id="GO:0031966">
    <property type="term" value="C:mitochondrial membrane"/>
    <property type="evidence" value="ECO:0007669"/>
    <property type="project" value="UniProtKB-SubCell"/>
</dbReference>
<evidence type="ECO:0000256" key="9">
    <source>
        <dbReference type="RuleBase" id="RU000488"/>
    </source>
</evidence>
<evidence type="ECO:0000313" key="11">
    <source>
        <dbReference type="EMBL" id="KXS09815.1"/>
    </source>
</evidence>
<feature type="repeat" description="Solcar" evidence="8">
    <location>
        <begin position="268"/>
        <end position="364"/>
    </location>
</feature>
<dbReference type="OMA" id="MYVCYGA"/>
<evidence type="ECO:0000256" key="8">
    <source>
        <dbReference type="PROSITE-ProRule" id="PRU00282"/>
    </source>
</evidence>
<name>A0A138ZZW1_GONPJ</name>
<dbReference type="InterPro" id="IPR018108">
    <property type="entry name" value="MCP_transmembrane"/>
</dbReference>
<dbReference type="SUPFAM" id="SSF103506">
    <property type="entry name" value="Mitochondrial carrier"/>
    <property type="match status" value="1"/>
</dbReference>
<sequence length="378" mass="41555">MHTSDDSASPSRDNAVPDNQRKKPTRRDVSEFSERRDVLSPAHHAIAGATAGVVSRFVVAPFDVVKIRLQTEPSLKMAKLQSPEGSLQPQLYRSMFQTASKIIREEGWAAPWKGNWAAEWLYLSYGAVQFMTFGVLKENMPSLNSSVLQPIGVNLPPDLQTFVAGALAGTSATLATYPLDLLRTRFALQGSDMVYPSLTGAICTILQEEGIRGFYRGVAPSVVQIIPYMGCMFEVHARVGGWIRATRRNVDNLDGDSRNATAWQVPWSRTWDDLVSGAIAGAISKIAVMPLDTTRKRLQLQFPHRLRLAHSSVPSYPSRFLPAILQILRDEGVRGLYRGTVPGIVKAAPGSAVTFAVVGWVEGWLRGLLAGRRDDIDE</sequence>
<gene>
    <name evidence="11" type="ORF">M427DRAFT_128562</name>
</gene>
<comment type="similarity">
    <text evidence="9">Belongs to the mitochondrial carrier (TC 2.A.29) family.</text>
</comment>
<evidence type="ECO:0000256" key="4">
    <source>
        <dbReference type="ARBA" id="ARBA00022737"/>
    </source>
</evidence>
<evidence type="ECO:0000313" key="12">
    <source>
        <dbReference type="Proteomes" id="UP000070544"/>
    </source>
</evidence>
<dbReference type="OrthoDB" id="18574at2759"/>
<accession>A0A138ZZW1</accession>
<keyword evidence="2 9" id="KW-0813">Transport</keyword>
<feature type="region of interest" description="Disordered" evidence="10">
    <location>
        <begin position="1"/>
        <end position="36"/>
    </location>
</feature>
<evidence type="ECO:0000256" key="1">
    <source>
        <dbReference type="ARBA" id="ARBA00004225"/>
    </source>
</evidence>
<dbReference type="PRINTS" id="PR00926">
    <property type="entry name" value="MITOCARRIER"/>
</dbReference>
<dbReference type="InterPro" id="IPR023395">
    <property type="entry name" value="MCP_dom_sf"/>
</dbReference>
<dbReference type="STRING" id="1344416.A0A138ZZW1"/>
<protein>
    <submittedName>
        <fullName evidence="11">Mitochondrial carrier</fullName>
    </submittedName>
</protein>
<evidence type="ECO:0000256" key="5">
    <source>
        <dbReference type="ARBA" id="ARBA00022989"/>
    </source>
</evidence>
<evidence type="ECO:0000256" key="7">
    <source>
        <dbReference type="ARBA" id="ARBA00023136"/>
    </source>
</evidence>
<keyword evidence="5" id="KW-1133">Transmembrane helix</keyword>
<evidence type="ECO:0000256" key="3">
    <source>
        <dbReference type="ARBA" id="ARBA00022692"/>
    </source>
</evidence>
<organism evidence="11 12">
    <name type="scientific">Gonapodya prolifera (strain JEL478)</name>
    <name type="common">Monoblepharis prolifera</name>
    <dbReference type="NCBI Taxonomy" id="1344416"/>
    <lineage>
        <taxon>Eukaryota</taxon>
        <taxon>Fungi</taxon>
        <taxon>Fungi incertae sedis</taxon>
        <taxon>Chytridiomycota</taxon>
        <taxon>Chytridiomycota incertae sedis</taxon>
        <taxon>Monoblepharidomycetes</taxon>
        <taxon>Monoblepharidales</taxon>
        <taxon>Gonapodyaceae</taxon>
        <taxon>Gonapodya</taxon>
    </lineage>
</organism>
<proteinExistence type="inferred from homology"/>
<keyword evidence="3 8" id="KW-0812">Transmembrane</keyword>
<dbReference type="PANTHER" id="PTHR24089">
    <property type="entry name" value="SOLUTE CARRIER FAMILY 25"/>
    <property type="match status" value="1"/>
</dbReference>
<keyword evidence="12" id="KW-1185">Reference proteome</keyword>
<comment type="subcellular location">
    <subcellularLocation>
        <location evidence="1">Mitochondrion membrane</location>
        <topology evidence="1">Multi-pass membrane protein</topology>
    </subcellularLocation>
</comment>
<keyword evidence="4" id="KW-0677">Repeat</keyword>
<dbReference type="Pfam" id="PF00153">
    <property type="entry name" value="Mito_carr"/>
    <property type="match status" value="3"/>
</dbReference>
<feature type="compositionally biased region" description="Basic and acidic residues" evidence="10">
    <location>
        <begin position="26"/>
        <end position="36"/>
    </location>
</feature>
<dbReference type="EMBL" id="KQ965849">
    <property type="protein sequence ID" value="KXS09815.1"/>
    <property type="molecule type" value="Genomic_DNA"/>
</dbReference>
<dbReference type="Gene3D" id="1.50.40.10">
    <property type="entry name" value="Mitochondrial carrier domain"/>
    <property type="match status" value="1"/>
</dbReference>
<feature type="repeat" description="Solcar" evidence="8">
    <location>
        <begin position="156"/>
        <end position="242"/>
    </location>
</feature>
<keyword evidence="7 8" id="KW-0472">Membrane</keyword>